<dbReference type="EMBL" id="JBDFQZ010000011">
    <property type="protein sequence ID" value="KAK9678026.1"/>
    <property type="molecule type" value="Genomic_DNA"/>
</dbReference>
<protein>
    <submittedName>
        <fullName evidence="1">Uncharacterized protein</fullName>
    </submittedName>
</protein>
<reference evidence="1" key="1">
    <citation type="submission" date="2024-03" db="EMBL/GenBank/DDBJ databases">
        <title>WGS assembly of Saponaria officinalis var. Norfolk2.</title>
        <authorList>
            <person name="Jenkins J."/>
            <person name="Shu S."/>
            <person name="Grimwood J."/>
            <person name="Barry K."/>
            <person name="Goodstein D."/>
            <person name="Schmutz J."/>
            <person name="Leebens-Mack J."/>
            <person name="Osbourn A."/>
        </authorList>
    </citation>
    <scope>NUCLEOTIDE SEQUENCE [LARGE SCALE GENOMIC DNA]</scope>
    <source>
        <strain evidence="1">JIC</strain>
    </source>
</reference>
<comment type="caution">
    <text evidence="1">The sequence shown here is derived from an EMBL/GenBank/DDBJ whole genome shotgun (WGS) entry which is preliminary data.</text>
</comment>
<gene>
    <name evidence="1" type="ORF">RND81_11G183000</name>
</gene>
<name>A0AAW1HMS7_SAPOF</name>
<accession>A0AAW1HMS7</accession>
<evidence type="ECO:0000313" key="1">
    <source>
        <dbReference type="EMBL" id="KAK9678026.1"/>
    </source>
</evidence>
<keyword evidence="2" id="KW-1185">Reference proteome</keyword>
<proteinExistence type="predicted"/>
<organism evidence="1 2">
    <name type="scientific">Saponaria officinalis</name>
    <name type="common">Common soapwort</name>
    <name type="synonym">Lychnis saponaria</name>
    <dbReference type="NCBI Taxonomy" id="3572"/>
    <lineage>
        <taxon>Eukaryota</taxon>
        <taxon>Viridiplantae</taxon>
        <taxon>Streptophyta</taxon>
        <taxon>Embryophyta</taxon>
        <taxon>Tracheophyta</taxon>
        <taxon>Spermatophyta</taxon>
        <taxon>Magnoliopsida</taxon>
        <taxon>eudicotyledons</taxon>
        <taxon>Gunneridae</taxon>
        <taxon>Pentapetalae</taxon>
        <taxon>Caryophyllales</taxon>
        <taxon>Caryophyllaceae</taxon>
        <taxon>Caryophylleae</taxon>
        <taxon>Saponaria</taxon>
    </lineage>
</organism>
<dbReference type="AlphaFoldDB" id="A0AAW1HMS7"/>
<dbReference type="Proteomes" id="UP001443914">
    <property type="component" value="Unassembled WGS sequence"/>
</dbReference>
<evidence type="ECO:0000313" key="2">
    <source>
        <dbReference type="Proteomes" id="UP001443914"/>
    </source>
</evidence>
<sequence length="122" mass="13096">MLFTSHEDLLVGINFSRLIAKPDPSTEFPSQLSTSAPFLESVQSFSSLRTKADANVDLNDILAAAKAATESAERAATAASLVRLRISEILKGKNGESVTGQVFLSGLRKTHLMLPILIAQLK</sequence>